<dbReference type="EMBL" id="JAUOES010000001">
    <property type="protein sequence ID" value="MDT3278750.1"/>
    <property type="molecule type" value="Genomic_DNA"/>
</dbReference>
<dbReference type="Proteomes" id="UP001249505">
    <property type="component" value="Unassembled WGS sequence"/>
</dbReference>
<accession>A0ABU3FTP9</accession>
<evidence type="ECO:0000313" key="2">
    <source>
        <dbReference type="EMBL" id="MDT3278750.1"/>
    </source>
</evidence>
<name>A0ABU3FTP9_9GAMM</name>
<protein>
    <submittedName>
        <fullName evidence="2">DUF115 domain-containing protein</fullName>
    </submittedName>
</protein>
<keyword evidence="3" id="KW-1185">Reference proteome</keyword>
<dbReference type="PANTHER" id="PTHR41786">
    <property type="entry name" value="MOTILITY ACCESSORY FACTOR MAF"/>
    <property type="match status" value="1"/>
</dbReference>
<proteinExistence type="predicted"/>
<organism evidence="2 3">
    <name type="scientific">Shewanella scandinavica</name>
    <dbReference type="NCBI Taxonomy" id="3063538"/>
    <lineage>
        <taxon>Bacteria</taxon>
        <taxon>Pseudomonadati</taxon>
        <taxon>Pseudomonadota</taxon>
        <taxon>Gammaproteobacteria</taxon>
        <taxon>Alteromonadales</taxon>
        <taxon>Shewanellaceae</taxon>
        <taxon>Shewanella</taxon>
    </lineage>
</organism>
<dbReference type="PANTHER" id="PTHR41786:SF1">
    <property type="entry name" value="6-HYDROXYMETHYLPTERIN DIPHOSPHOKINASE MPTE-LIKE DOMAIN-CONTAINING PROTEIN"/>
    <property type="match status" value="1"/>
</dbReference>
<comment type="caution">
    <text evidence="2">The sequence shown here is derived from an EMBL/GenBank/DDBJ whole genome shotgun (WGS) entry which is preliminary data.</text>
</comment>
<evidence type="ECO:0000313" key="3">
    <source>
        <dbReference type="Proteomes" id="UP001249505"/>
    </source>
</evidence>
<dbReference type="RefSeq" id="WP_311890022.1">
    <property type="nucleotide sequence ID" value="NZ_JAUOES010000001.1"/>
</dbReference>
<dbReference type="InterPro" id="IPR002826">
    <property type="entry name" value="MptE-like"/>
</dbReference>
<feature type="domain" description="6-hydroxymethylpterin diphosphokinase MptE-like" evidence="1">
    <location>
        <begin position="185"/>
        <end position="355"/>
    </location>
</feature>
<evidence type="ECO:0000259" key="1">
    <source>
        <dbReference type="Pfam" id="PF01973"/>
    </source>
</evidence>
<gene>
    <name evidence="2" type="ORF">Q4Q50_00300</name>
</gene>
<reference evidence="2 3" key="1">
    <citation type="submission" date="2023-07" db="EMBL/GenBank/DDBJ databases">
        <title>Novel Shewanella species isolated from Baltic Sea sediments.</title>
        <authorList>
            <person name="Martin-Rodriguez A.J."/>
        </authorList>
    </citation>
    <scope>NUCLEOTIDE SEQUENCE [LARGE SCALE GENOMIC DNA]</scope>
    <source>
        <strain evidence="2 3">SP2S1-2</strain>
    </source>
</reference>
<sequence>MTELFASNLNIIVKRWPIVAAAIKSSPFDHLKAHLVIGSNQTISVNGIQLSSRHDRIAEAKLYINTLPKDVNSVTVYGVGMGDVPTLLIEKNSINTIKVCLLNTSLFSLLITYTDQSEWLSHPKVQLLEPQKQNRLDPVYIAITPDLSLVSNENASLRDLLVYENNIEFVNSKHKLDDPVIKARFSENLSFLKLDPDAAMLKLIHKQHTAFVIGSGPTLEEHYGYLKSQRERPSNDRPLLIAVDTSFKALMGQGIIPDILVSIEHNITQEHLPESIPETVTLVYFPRIPAKVISSWPGPRFNAYSKGKIYDQLHKTYPKLRLFTNGSVIHPAIDLAVHLNIWEITLFGCDFSYPNNKTHAFWKDGEIGPKAGNAKHWIINGRGERVATDLNFRAYLRNLEHYIATKPRIKFYQSNLSGAKIKGTQFKDCK</sequence>
<dbReference type="Pfam" id="PF01973">
    <property type="entry name" value="MptE-like"/>
    <property type="match status" value="1"/>
</dbReference>